<name>A0AA41WN92_9GAMM</name>
<evidence type="ECO:0000313" key="3">
    <source>
        <dbReference type="EMBL" id="MCO7544921.1"/>
    </source>
</evidence>
<dbReference type="Gene3D" id="3.40.50.1820">
    <property type="entry name" value="alpha/beta hydrolase"/>
    <property type="match status" value="1"/>
</dbReference>
<dbReference type="InterPro" id="IPR002921">
    <property type="entry name" value="Fungal_lipase-type"/>
</dbReference>
<comment type="caution">
    <text evidence="3">The sequence shown here is derived from an EMBL/GenBank/DDBJ whole genome shotgun (WGS) entry which is preliminary data.</text>
</comment>
<dbReference type="GO" id="GO:0006629">
    <property type="term" value="P:lipid metabolic process"/>
    <property type="evidence" value="ECO:0007669"/>
    <property type="project" value="InterPro"/>
</dbReference>
<accession>A0AA41WN92</accession>
<dbReference type="InterPro" id="IPR051218">
    <property type="entry name" value="Sec_MonoDiacylglyc_Lipase"/>
</dbReference>
<gene>
    <name evidence="3" type="ORF">NJF43_09185</name>
</gene>
<dbReference type="CDD" id="cd00519">
    <property type="entry name" value="Lipase_3"/>
    <property type="match status" value="1"/>
</dbReference>
<dbReference type="RefSeq" id="WP_253162772.1">
    <property type="nucleotide sequence ID" value="NZ_JAMYBS010000008.1"/>
</dbReference>
<dbReference type="AlphaFoldDB" id="A0AA41WN92"/>
<dbReference type="PANTHER" id="PTHR45856">
    <property type="entry name" value="ALPHA/BETA-HYDROLASES SUPERFAMILY PROTEIN"/>
    <property type="match status" value="1"/>
</dbReference>
<evidence type="ECO:0000313" key="4">
    <source>
        <dbReference type="Proteomes" id="UP001165292"/>
    </source>
</evidence>
<keyword evidence="1" id="KW-0175">Coiled coil</keyword>
<dbReference type="EMBL" id="JAMYBS010000008">
    <property type="protein sequence ID" value="MCO7544921.1"/>
    <property type="molecule type" value="Genomic_DNA"/>
</dbReference>
<dbReference type="Pfam" id="PF01764">
    <property type="entry name" value="Lipase_3"/>
    <property type="match status" value="1"/>
</dbReference>
<proteinExistence type="predicted"/>
<feature type="domain" description="Fungal lipase-type" evidence="2">
    <location>
        <begin position="332"/>
        <end position="456"/>
    </location>
</feature>
<evidence type="ECO:0000256" key="1">
    <source>
        <dbReference type="SAM" id="Coils"/>
    </source>
</evidence>
<dbReference type="SUPFAM" id="SSF53474">
    <property type="entry name" value="alpha/beta-Hydrolases"/>
    <property type="match status" value="1"/>
</dbReference>
<dbReference type="Proteomes" id="UP001165292">
    <property type="component" value="Unassembled WGS sequence"/>
</dbReference>
<feature type="coiled-coil region" evidence="1">
    <location>
        <begin position="643"/>
        <end position="670"/>
    </location>
</feature>
<evidence type="ECO:0000259" key="2">
    <source>
        <dbReference type="Pfam" id="PF01764"/>
    </source>
</evidence>
<dbReference type="PANTHER" id="PTHR45856:SF24">
    <property type="entry name" value="FUNGAL LIPASE-LIKE DOMAIN-CONTAINING PROTEIN"/>
    <property type="match status" value="1"/>
</dbReference>
<protein>
    <submittedName>
        <fullName evidence="3">Lipase family protein</fullName>
    </submittedName>
</protein>
<organism evidence="3 4">
    <name type="scientific">Stutzerimonas nitrititolerans</name>
    <dbReference type="NCBI Taxonomy" id="2482751"/>
    <lineage>
        <taxon>Bacteria</taxon>
        <taxon>Pseudomonadati</taxon>
        <taxon>Pseudomonadota</taxon>
        <taxon>Gammaproteobacteria</taxon>
        <taxon>Pseudomonadales</taxon>
        <taxon>Pseudomonadaceae</taxon>
        <taxon>Stutzerimonas</taxon>
    </lineage>
</organism>
<dbReference type="InterPro" id="IPR029058">
    <property type="entry name" value="AB_hydrolase_fold"/>
</dbReference>
<sequence>MIKLSKEANVPKLDCPLLTHWISFRLVDEHGNGNSYAGLRYILHADQGQRHEGNLDDEGFARIANCHPGPVILDFSAKDAGDLDSWYDRLINRKSFKLPLTALQVAAEQPASGPRRANGKTYLAEARASQEGARFFRVEVSDFAEAKGHLPAVDETWQPKPPNIPKRNAGIPEGQPGIVLMVENAHYVLEVKALRAYSPLFSRDKHFCALNAYHLAVMSTFAYAPFSRKLALTESYESSPPPYSLLGSIGHVLQNQLGRLVKPTQFNTAGPYHLLCEEVPYSKRLEIMPYDPERYVKEAEEGWKNPEDVHFLYDEETSTQAFITHNDKMVLISVRGTQEMLADTGRDLDARQVPYEGIGQAHRGFHGGFLAVRPFVERYLEVFYTAEHTIIVCGHSLGGAIALLLAEWIRRKWSDEVQLYTYGAPRAGDRAFVQAAQPLTHHRIVNHDDPIPALPLPWMDAEWKLALSGTALLFSSPVVGIVLLLAGLVNLHGDPYEHHGEQQHFMPRKPGGGSEAAILWQPGCALIDEQTCARYVGEITLDGDMPKRIPLAGSHHSSDSGYARAALTTLLRWHDSVEKRAGALFTDSEIRDIYAQVKSVQQLLESWQPRSFNEFRWEVRRSGDMRFYGKSDLELRAIYADALQKGERLRDEQEQALSRAQQRLLAQAERLVTPHSVFGEHAERADVAELVAQWRALKENQAAERLAGINAKTLPSYV</sequence>
<reference evidence="3" key="1">
    <citation type="submission" date="2022-06" db="EMBL/GenBank/DDBJ databases">
        <title>Detection of beta-lactamases in bacteria of animal origin.</title>
        <authorList>
            <person name="Mlynarcik P."/>
            <person name="Zdarska V."/>
            <person name="Chudobova H."/>
            <person name="Prochazkova P."/>
            <person name="Hricova K."/>
            <person name="Mezerova K."/>
            <person name="Bardon J."/>
            <person name="Dolejska M."/>
            <person name="Sukkar I."/>
            <person name="Kolar M."/>
        </authorList>
    </citation>
    <scope>NUCLEOTIDE SEQUENCE</scope>
    <source>
        <strain evidence="3">S 300-3</strain>
    </source>
</reference>